<name>A0A444ZHT6_ARAHY</name>
<dbReference type="InterPro" id="IPR031052">
    <property type="entry name" value="FHY3/FAR1"/>
</dbReference>
<proteinExistence type="inferred from homology"/>
<evidence type="ECO:0000259" key="2">
    <source>
        <dbReference type="Pfam" id="PF10551"/>
    </source>
</evidence>
<gene>
    <name evidence="3" type="ORF">Ahy_B04g070544</name>
</gene>
<dbReference type="GO" id="GO:0008270">
    <property type="term" value="F:zinc ion binding"/>
    <property type="evidence" value="ECO:0007669"/>
    <property type="project" value="UniProtKB-UniRule"/>
</dbReference>
<dbReference type="AlphaFoldDB" id="A0A444ZHT6"/>
<evidence type="ECO:0000313" key="4">
    <source>
        <dbReference type="Proteomes" id="UP000289738"/>
    </source>
</evidence>
<comment type="subcellular location">
    <subcellularLocation>
        <location evidence="1">Nucleus</location>
    </subcellularLocation>
</comment>
<dbReference type="PANTHER" id="PTHR31669:SF292">
    <property type="entry name" value="OS02G0262500 PROTEIN"/>
    <property type="match status" value="1"/>
</dbReference>
<evidence type="ECO:0000256" key="1">
    <source>
        <dbReference type="RuleBase" id="RU367018"/>
    </source>
</evidence>
<keyword evidence="1" id="KW-0539">Nucleus</keyword>
<dbReference type="PANTHER" id="PTHR31669">
    <property type="entry name" value="PROTEIN FAR1-RELATED SEQUENCE 10-RELATED"/>
    <property type="match status" value="1"/>
</dbReference>
<dbReference type="EMBL" id="SDMP01000014">
    <property type="protein sequence ID" value="RYR13683.1"/>
    <property type="molecule type" value="Genomic_DNA"/>
</dbReference>
<comment type="similarity">
    <text evidence="1">Belongs to the FHY3/FAR1 family.</text>
</comment>
<comment type="caution">
    <text evidence="3">The sequence shown here is derived from an EMBL/GenBank/DDBJ whole genome shotgun (WGS) entry which is preliminary data.</text>
</comment>
<sequence>MFAIKGKTLTSIITDGAMAIRNAVRDVFPEVRHRLCAWHLIRNTTSNVRNPSFTSKFQKIMLGDYEISVFKHKWVQLIEEFGFEDKPWVNNMYEEKHMWATADIREHFQRCVAHLRFKEFNADYESTRGVPVMQTCIELLERFAAENICEILPSLVLDRWTKKVKSALNDASGFTRDAVVISRQRVLMEFSKQLAAVAAKVPERFQETRDIIMGLYSSYKIADEGTTQPQSGVAKSRNHMCIKPI</sequence>
<reference evidence="3 4" key="1">
    <citation type="submission" date="2019-01" db="EMBL/GenBank/DDBJ databases">
        <title>Sequencing of cultivated peanut Arachis hypogaea provides insights into genome evolution and oil improvement.</title>
        <authorList>
            <person name="Chen X."/>
        </authorList>
    </citation>
    <scope>NUCLEOTIDE SEQUENCE [LARGE SCALE GENOMIC DNA]</scope>
    <source>
        <strain evidence="4">cv. Fuhuasheng</strain>
        <tissue evidence="3">Leaves</tissue>
    </source>
</reference>
<dbReference type="Pfam" id="PF10551">
    <property type="entry name" value="MULE"/>
    <property type="match status" value="1"/>
</dbReference>
<dbReference type="GO" id="GO:0006355">
    <property type="term" value="P:regulation of DNA-templated transcription"/>
    <property type="evidence" value="ECO:0007669"/>
    <property type="project" value="UniProtKB-UniRule"/>
</dbReference>
<keyword evidence="1" id="KW-0862">Zinc</keyword>
<feature type="domain" description="MULE transposase" evidence="2">
    <location>
        <begin position="4"/>
        <end position="43"/>
    </location>
</feature>
<keyword evidence="1" id="KW-0479">Metal-binding</keyword>
<organism evidence="3 4">
    <name type="scientific">Arachis hypogaea</name>
    <name type="common">Peanut</name>
    <dbReference type="NCBI Taxonomy" id="3818"/>
    <lineage>
        <taxon>Eukaryota</taxon>
        <taxon>Viridiplantae</taxon>
        <taxon>Streptophyta</taxon>
        <taxon>Embryophyta</taxon>
        <taxon>Tracheophyta</taxon>
        <taxon>Spermatophyta</taxon>
        <taxon>Magnoliopsida</taxon>
        <taxon>eudicotyledons</taxon>
        <taxon>Gunneridae</taxon>
        <taxon>Pentapetalae</taxon>
        <taxon>rosids</taxon>
        <taxon>fabids</taxon>
        <taxon>Fabales</taxon>
        <taxon>Fabaceae</taxon>
        <taxon>Papilionoideae</taxon>
        <taxon>50 kb inversion clade</taxon>
        <taxon>dalbergioids sensu lato</taxon>
        <taxon>Dalbergieae</taxon>
        <taxon>Pterocarpus clade</taxon>
        <taxon>Arachis</taxon>
    </lineage>
</organism>
<dbReference type="Proteomes" id="UP000289738">
    <property type="component" value="Chromosome B04"/>
</dbReference>
<keyword evidence="1" id="KW-0863">Zinc-finger</keyword>
<accession>A0A444ZHT6</accession>
<comment type="function">
    <text evidence="1">Putative transcription activator involved in regulating light control of development.</text>
</comment>
<dbReference type="InterPro" id="IPR018289">
    <property type="entry name" value="MULE_transposase_dom"/>
</dbReference>
<keyword evidence="4" id="KW-1185">Reference proteome</keyword>
<protein>
    <recommendedName>
        <fullName evidence="1">Protein FAR1-RELATED SEQUENCE</fullName>
    </recommendedName>
</protein>
<dbReference type="GO" id="GO:0005634">
    <property type="term" value="C:nucleus"/>
    <property type="evidence" value="ECO:0007669"/>
    <property type="project" value="UniProtKB-SubCell"/>
</dbReference>
<evidence type="ECO:0000313" key="3">
    <source>
        <dbReference type="EMBL" id="RYR13683.1"/>
    </source>
</evidence>